<reference evidence="1" key="1">
    <citation type="journal article" date="2014" name="Front. Microbiol.">
        <title>High frequency of phylogenetically diverse reductive dehalogenase-homologous genes in deep subseafloor sedimentary metagenomes.</title>
        <authorList>
            <person name="Kawai M."/>
            <person name="Futagami T."/>
            <person name="Toyoda A."/>
            <person name="Takaki Y."/>
            <person name="Nishi S."/>
            <person name="Hori S."/>
            <person name="Arai W."/>
            <person name="Tsubouchi T."/>
            <person name="Morono Y."/>
            <person name="Uchiyama I."/>
            <person name="Ito T."/>
            <person name="Fujiyama A."/>
            <person name="Inagaki F."/>
            <person name="Takami H."/>
        </authorList>
    </citation>
    <scope>NUCLEOTIDE SEQUENCE</scope>
    <source>
        <strain evidence="1">Expedition CK06-06</strain>
    </source>
</reference>
<dbReference type="AlphaFoldDB" id="X1M262"/>
<gene>
    <name evidence="1" type="ORF">S06H3_31970</name>
</gene>
<evidence type="ECO:0000313" key="1">
    <source>
        <dbReference type="EMBL" id="GAI25682.1"/>
    </source>
</evidence>
<sequence length="77" mass="9163">MNNEKYCIAGSKTSEDWCLLRQRLIENSCEETWKEALNDYFLKRLNLRYLNPIKVLQKHGTFSGEGFFYSCNTLYIN</sequence>
<organism evidence="1">
    <name type="scientific">marine sediment metagenome</name>
    <dbReference type="NCBI Taxonomy" id="412755"/>
    <lineage>
        <taxon>unclassified sequences</taxon>
        <taxon>metagenomes</taxon>
        <taxon>ecological metagenomes</taxon>
    </lineage>
</organism>
<accession>X1M262</accession>
<dbReference type="EMBL" id="BARV01018968">
    <property type="protein sequence ID" value="GAI25682.1"/>
    <property type="molecule type" value="Genomic_DNA"/>
</dbReference>
<protein>
    <submittedName>
        <fullName evidence="1">Uncharacterized protein</fullName>
    </submittedName>
</protein>
<comment type="caution">
    <text evidence="1">The sequence shown here is derived from an EMBL/GenBank/DDBJ whole genome shotgun (WGS) entry which is preliminary data.</text>
</comment>
<name>X1M262_9ZZZZ</name>
<proteinExistence type="predicted"/>